<evidence type="ECO:0000256" key="2">
    <source>
        <dbReference type="ARBA" id="ARBA00022475"/>
    </source>
</evidence>
<dbReference type="GO" id="GO:0016757">
    <property type="term" value="F:glycosyltransferase activity"/>
    <property type="evidence" value="ECO:0007669"/>
    <property type="project" value="UniProtKB-KW"/>
</dbReference>
<keyword evidence="3 8" id="KW-0328">Glycosyltransferase</keyword>
<keyword evidence="6" id="KW-0812">Transmembrane</keyword>
<keyword evidence="2" id="KW-1003">Cell membrane</keyword>
<dbReference type="Proteomes" id="UP001139125">
    <property type="component" value="Unassembled WGS sequence"/>
</dbReference>
<keyword evidence="9" id="KW-1185">Reference proteome</keyword>
<dbReference type="PANTHER" id="PTHR43646:SF2">
    <property type="entry name" value="GLYCOSYLTRANSFERASE 2-LIKE DOMAIN-CONTAINING PROTEIN"/>
    <property type="match status" value="1"/>
</dbReference>
<evidence type="ECO:0000256" key="5">
    <source>
        <dbReference type="ARBA" id="ARBA00023136"/>
    </source>
</evidence>
<gene>
    <name evidence="8" type="ORF">NM125_13150</name>
</gene>
<evidence type="ECO:0000259" key="7">
    <source>
        <dbReference type="Pfam" id="PF00535"/>
    </source>
</evidence>
<comment type="subcellular location">
    <subcellularLocation>
        <location evidence="1">Cell membrane</location>
    </subcellularLocation>
</comment>
<protein>
    <submittedName>
        <fullName evidence="8">Glycosyltransferase</fullName>
        <ecNumber evidence="8">2.4.-.-</ecNumber>
    </submittedName>
</protein>
<dbReference type="SUPFAM" id="SSF53448">
    <property type="entry name" value="Nucleotide-diphospho-sugar transferases"/>
    <property type="match status" value="1"/>
</dbReference>
<evidence type="ECO:0000256" key="3">
    <source>
        <dbReference type="ARBA" id="ARBA00022676"/>
    </source>
</evidence>
<dbReference type="AlphaFoldDB" id="A0A9X2RHP2"/>
<keyword evidence="4 8" id="KW-0808">Transferase</keyword>
<dbReference type="RefSeq" id="WP_255135419.1">
    <property type="nucleotide sequence ID" value="NZ_JANDBC010000003.1"/>
</dbReference>
<feature type="domain" description="Glycosyltransferase 2-like" evidence="7">
    <location>
        <begin position="46"/>
        <end position="226"/>
    </location>
</feature>
<reference evidence="8" key="1">
    <citation type="submission" date="2022-06" db="EMBL/GenBank/DDBJ databases">
        <title>Gracilimonas sp. CAU 1638 isolated from sea sediment.</title>
        <authorList>
            <person name="Kim W."/>
        </authorList>
    </citation>
    <scope>NUCLEOTIDE SEQUENCE</scope>
    <source>
        <strain evidence="8">CAU 1638</strain>
    </source>
</reference>
<accession>A0A9X2RHP2</accession>
<keyword evidence="5 6" id="KW-0472">Membrane</keyword>
<evidence type="ECO:0000256" key="1">
    <source>
        <dbReference type="ARBA" id="ARBA00004236"/>
    </source>
</evidence>
<dbReference type="InterPro" id="IPR001173">
    <property type="entry name" value="Glyco_trans_2-like"/>
</dbReference>
<dbReference type="EMBL" id="JANDBC010000003">
    <property type="protein sequence ID" value="MCP9292528.1"/>
    <property type="molecule type" value="Genomic_DNA"/>
</dbReference>
<keyword evidence="6" id="KW-1133">Transmembrane helix</keyword>
<dbReference type="InterPro" id="IPR029044">
    <property type="entry name" value="Nucleotide-diphossugar_trans"/>
</dbReference>
<dbReference type="CDD" id="cd06423">
    <property type="entry name" value="CESA_like"/>
    <property type="match status" value="1"/>
</dbReference>
<sequence length="383" mass="43756">MDILLYIAATYIGFTVFVFVRNWFEFRSLSKQSPSTFKAGDAPLVSICIPARNEETVIEHCVTSALKQDYPNFEVLVLDDNSTDQTTEILDKLSGIINNLHHLKGLSKPDDWLGKPWACHQLSEHAKGSYLLFIDADAWLEEDAVSKAVQALQTSDVITVWPKQQVVSFWEKLIIPMIYYGLYTLLPAKYVEQNPRWLPRNLRQKMAPQFAAACGQFIAFNKKAYSAIGGHSSVKQEIVEDVELAKTIKRHGFSITMFDGVGTVNCRMYRSHKEIFEGLRKNFFVGFGRNVPLFLFMASMQFIVFVVPFLALFSGDPGSQQLAAILIGIFIIQRWLLDFRFGWNPIVSLLQPVTILWYEVLGIRCLWDYFTGKRARWKGREVG</sequence>
<dbReference type="Pfam" id="PF00535">
    <property type="entry name" value="Glycos_transf_2"/>
    <property type="match status" value="1"/>
</dbReference>
<dbReference type="EC" id="2.4.-.-" evidence="8"/>
<dbReference type="Gene3D" id="3.90.550.10">
    <property type="entry name" value="Spore Coat Polysaccharide Biosynthesis Protein SpsA, Chain A"/>
    <property type="match status" value="1"/>
</dbReference>
<feature type="transmembrane region" description="Helical" evidence="6">
    <location>
        <begin position="291"/>
        <end position="313"/>
    </location>
</feature>
<comment type="caution">
    <text evidence="8">The sequence shown here is derived from an EMBL/GenBank/DDBJ whole genome shotgun (WGS) entry which is preliminary data.</text>
</comment>
<evidence type="ECO:0000313" key="8">
    <source>
        <dbReference type="EMBL" id="MCP9292528.1"/>
    </source>
</evidence>
<feature type="transmembrane region" description="Helical" evidence="6">
    <location>
        <begin position="6"/>
        <end position="24"/>
    </location>
</feature>
<evidence type="ECO:0000313" key="9">
    <source>
        <dbReference type="Proteomes" id="UP001139125"/>
    </source>
</evidence>
<evidence type="ECO:0000256" key="6">
    <source>
        <dbReference type="SAM" id="Phobius"/>
    </source>
</evidence>
<proteinExistence type="predicted"/>
<dbReference type="GO" id="GO:0005886">
    <property type="term" value="C:plasma membrane"/>
    <property type="evidence" value="ECO:0007669"/>
    <property type="project" value="UniProtKB-SubCell"/>
</dbReference>
<evidence type="ECO:0000256" key="4">
    <source>
        <dbReference type="ARBA" id="ARBA00022679"/>
    </source>
</evidence>
<dbReference type="PANTHER" id="PTHR43646">
    <property type="entry name" value="GLYCOSYLTRANSFERASE"/>
    <property type="match status" value="1"/>
</dbReference>
<name>A0A9X2RHP2_9BACT</name>
<organism evidence="8 9">
    <name type="scientific">Gracilimonas sediminicola</name>
    <dbReference type="NCBI Taxonomy" id="2952158"/>
    <lineage>
        <taxon>Bacteria</taxon>
        <taxon>Pseudomonadati</taxon>
        <taxon>Balneolota</taxon>
        <taxon>Balneolia</taxon>
        <taxon>Balneolales</taxon>
        <taxon>Balneolaceae</taxon>
        <taxon>Gracilimonas</taxon>
    </lineage>
</organism>